<evidence type="ECO:0000256" key="4">
    <source>
        <dbReference type="PROSITE-ProRule" id="PRU00169"/>
    </source>
</evidence>
<evidence type="ECO:0000256" key="2">
    <source>
        <dbReference type="ARBA" id="ARBA00023125"/>
    </source>
</evidence>
<dbReference type="CDD" id="cd17536">
    <property type="entry name" value="REC_YesN-like"/>
    <property type="match status" value="1"/>
</dbReference>
<dbReference type="Pfam" id="PF00072">
    <property type="entry name" value="Response_reg"/>
    <property type="match status" value="1"/>
</dbReference>
<dbReference type="PROSITE" id="PS50110">
    <property type="entry name" value="RESPONSE_REGULATORY"/>
    <property type="match status" value="1"/>
</dbReference>
<feature type="modified residue" description="4-aspartylphosphate" evidence="4">
    <location>
        <position position="55"/>
    </location>
</feature>
<dbReference type="InterPro" id="IPR009057">
    <property type="entry name" value="Homeodomain-like_sf"/>
</dbReference>
<organism evidence="7 8">
    <name type="scientific">Paenibacillus aurantiacus</name>
    <dbReference type="NCBI Taxonomy" id="1936118"/>
    <lineage>
        <taxon>Bacteria</taxon>
        <taxon>Bacillati</taxon>
        <taxon>Bacillota</taxon>
        <taxon>Bacilli</taxon>
        <taxon>Bacillales</taxon>
        <taxon>Paenibacillaceae</taxon>
        <taxon>Paenibacillus</taxon>
    </lineage>
</organism>
<keyword evidence="4" id="KW-0597">Phosphoprotein</keyword>
<dbReference type="InterPro" id="IPR018060">
    <property type="entry name" value="HTH_AraC"/>
</dbReference>
<evidence type="ECO:0000313" key="7">
    <source>
        <dbReference type="EMBL" id="MFB9327968.1"/>
    </source>
</evidence>
<accession>A0ABV5KRV6</accession>
<evidence type="ECO:0000259" key="5">
    <source>
        <dbReference type="PROSITE" id="PS01124"/>
    </source>
</evidence>
<dbReference type="PANTHER" id="PTHR43280:SF28">
    <property type="entry name" value="HTH-TYPE TRANSCRIPTIONAL ACTIVATOR RHAS"/>
    <property type="match status" value="1"/>
</dbReference>
<evidence type="ECO:0000256" key="1">
    <source>
        <dbReference type="ARBA" id="ARBA00023015"/>
    </source>
</evidence>
<dbReference type="PROSITE" id="PS01124">
    <property type="entry name" value="HTH_ARAC_FAMILY_2"/>
    <property type="match status" value="1"/>
</dbReference>
<dbReference type="Pfam" id="PF12833">
    <property type="entry name" value="HTH_18"/>
    <property type="match status" value="1"/>
</dbReference>
<dbReference type="SMART" id="SM00342">
    <property type="entry name" value="HTH_ARAC"/>
    <property type="match status" value="1"/>
</dbReference>
<dbReference type="InterPro" id="IPR018062">
    <property type="entry name" value="HTH_AraC-typ_CS"/>
</dbReference>
<reference evidence="7 8" key="1">
    <citation type="submission" date="2024-09" db="EMBL/GenBank/DDBJ databases">
        <authorList>
            <person name="Sun Q."/>
            <person name="Mori K."/>
        </authorList>
    </citation>
    <scope>NUCLEOTIDE SEQUENCE [LARGE SCALE GENOMIC DNA]</scope>
    <source>
        <strain evidence="7 8">TISTR 2452</strain>
    </source>
</reference>
<dbReference type="Proteomes" id="UP001589747">
    <property type="component" value="Unassembled WGS sequence"/>
</dbReference>
<dbReference type="Gene3D" id="1.10.10.60">
    <property type="entry name" value="Homeodomain-like"/>
    <property type="match status" value="2"/>
</dbReference>
<gene>
    <name evidence="7" type="ORF">ACFFSY_18740</name>
</gene>
<dbReference type="InterPro" id="IPR001789">
    <property type="entry name" value="Sig_transdc_resp-reg_receiver"/>
</dbReference>
<feature type="domain" description="HTH araC/xylS-type" evidence="5">
    <location>
        <begin position="347"/>
        <end position="445"/>
    </location>
</feature>
<evidence type="ECO:0000256" key="3">
    <source>
        <dbReference type="ARBA" id="ARBA00023163"/>
    </source>
</evidence>
<proteinExistence type="predicted"/>
<evidence type="ECO:0000259" key="6">
    <source>
        <dbReference type="PROSITE" id="PS50110"/>
    </source>
</evidence>
<dbReference type="InterPro" id="IPR011006">
    <property type="entry name" value="CheY-like_superfamily"/>
</dbReference>
<keyword evidence="1" id="KW-0805">Transcription regulation</keyword>
<dbReference type="InterPro" id="IPR020449">
    <property type="entry name" value="Tscrpt_reg_AraC-type_HTH"/>
</dbReference>
<name>A0ABV5KRV6_9BACL</name>
<keyword evidence="3" id="KW-0804">Transcription</keyword>
<dbReference type="PROSITE" id="PS00041">
    <property type="entry name" value="HTH_ARAC_FAMILY_1"/>
    <property type="match status" value="1"/>
</dbReference>
<dbReference type="RefSeq" id="WP_377496811.1">
    <property type="nucleotide sequence ID" value="NZ_JBHMDO010000031.1"/>
</dbReference>
<dbReference type="EMBL" id="JBHMDO010000031">
    <property type="protein sequence ID" value="MFB9327968.1"/>
    <property type="molecule type" value="Genomic_DNA"/>
</dbReference>
<keyword evidence="2" id="KW-0238">DNA-binding</keyword>
<protein>
    <submittedName>
        <fullName evidence="7">Response regulator</fullName>
    </submittedName>
</protein>
<dbReference type="PANTHER" id="PTHR43280">
    <property type="entry name" value="ARAC-FAMILY TRANSCRIPTIONAL REGULATOR"/>
    <property type="match status" value="1"/>
</dbReference>
<dbReference type="SUPFAM" id="SSF46689">
    <property type="entry name" value="Homeodomain-like"/>
    <property type="match status" value="2"/>
</dbReference>
<sequence length="446" mass="50946">MYRLLIVDDEPAIVNGLVQLFQQNKDMELDVCKAYSASEAIEIARKTKLDILISDIRMPQKDGLQLVDEVIYYWPSCRVIFLTGYSEFDYILEAIRKNVQNYILKTEGIEPVFHEVKKAIAKIEESNRYRLEQEKAQMYMQIAEPFMKKELMERMLGGEPLPSLLAQTRYAELDFQIAPSRPFFFLVGQAERLEIHKIKALHAVQRIFDNHAPASIACEKVIYDGSVLVWLIQPAEELWHRFDGKPSGAESKEQGFVAYMKGILELVQNECEEVLDAAVSFGISGSLSGKIDNIHHQVEAARAMIRNRTMLGQKMVIVDLEKTSGSEAARLIGVGMRPDDGKKALIDHIHHYIHEHLADDVSLTAIADEMNFNPSYLSRYYKQITGHNLFDYIQSTKIKVAIHLMKTTSLKLNEIAARAGFDSPSYFTTFFKKMTGQSPQEYRHSQ</sequence>
<dbReference type="Gene3D" id="3.40.50.2300">
    <property type="match status" value="1"/>
</dbReference>
<dbReference type="SUPFAM" id="SSF52172">
    <property type="entry name" value="CheY-like"/>
    <property type="match status" value="1"/>
</dbReference>
<keyword evidence="8" id="KW-1185">Reference proteome</keyword>
<feature type="domain" description="Response regulatory" evidence="6">
    <location>
        <begin position="3"/>
        <end position="120"/>
    </location>
</feature>
<dbReference type="SMART" id="SM00448">
    <property type="entry name" value="REC"/>
    <property type="match status" value="1"/>
</dbReference>
<evidence type="ECO:0000313" key="8">
    <source>
        <dbReference type="Proteomes" id="UP001589747"/>
    </source>
</evidence>
<comment type="caution">
    <text evidence="7">The sequence shown here is derived from an EMBL/GenBank/DDBJ whole genome shotgun (WGS) entry which is preliminary data.</text>
</comment>
<dbReference type="PRINTS" id="PR00032">
    <property type="entry name" value="HTHARAC"/>
</dbReference>